<gene>
    <name evidence="6" type="ORF">K7472_04440</name>
</gene>
<evidence type="ECO:0000259" key="5">
    <source>
        <dbReference type="Pfam" id="PF08241"/>
    </source>
</evidence>
<dbReference type="Gene3D" id="3.40.50.150">
    <property type="entry name" value="Vaccinia Virus protein VP39"/>
    <property type="match status" value="1"/>
</dbReference>
<dbReference type="InterPro" id="IPR051052">
    <property type="entry name" value="Diverse_substrate_MTase"/>
</dbReference>
<dbReference type="GO" id="GO:0032259">
    <property type="term" value="P:methylation"/>
    <property type="evidence" value="ECO:0007669"/>
    <property type="project" value="UniProtKB-KW"/>
</dbReference>
<dbReference type="InterPro" id="IPR013216">
    <property type="entry name" value="Methyltransf_11"/>
</dbReference>
<evidence type="ECO:0000256" key="2">
    <source>
        <dbReference type="ARBA" id="ARBA00022603"/>
    </source>
</evidence>
<organism evidence="6 7">
    <name type="scientific">Streptantibioticus parmotrematis</name>
    <dbReference type="NCBI Taxonomy" id="2873249"/>
    <lineage>
        <taxon>Bacteria</taxon>
        <taxon>Bacillati</taxon>
        <taxon>Actinomycetota</taxon>
        <taxon>Actinomycetes</taxon>
        <taxon>Kitasatosporales</taxon>
        <taxon>Streptomycetaceae</taxon>
        <taxon>Streptantibioticus</taxon>
    </lineage>
</organism>
<protein>
    <submittedName>
        <fullName evidence="6">Class I SAM-dependent methyltransferase</fullName>
    </submittedName>
</protein>
<accession>A0ABS7QLN2</accession>
<feature type="region of interest" description="Disordered" evidence="4">
    <location>
        <begin position="154"/>
        <end position="173"/>
    </location>
</feature>
<dbReference type="InterPro" id="IPR029063">
    <property type="entry name" value="SAM-dependent_MTases_sf"/>
</dbReference>
<comment type="similarity">
    <text evidence="1">Belongs to the methyltransferase superfamily.</text>
</comment>
<dbReference type="EMBL" id="JAINVZ010000002">
    <property type="protein sequence ID" value="MBY8884093.1"/>
    <property type="molecule type" value="Genomic_DNA"/>
</dbReference>
<feature type="domain" description="Methyltransferase type 11" evidence="5">
    <location>
        <begin position="46"/>
        <end position="134"/>
    </location>
</feature>
<dbReference type="CDD" id="cd02440">
    <property type="entry name" value="AdoMet_MTases"/>
    <property type="match status" value="1"/>
</dbReference>
<reference evidence="6 7" key="1">
    <citation type="submission" date="2021-08" db="EMBL/GenBank/DDBJ databases">
        <title>Streptomyces sp. PTM05 isolated from lichen.</title>
        <authorList>
            <person name="Somphong A."/>
            <person name="Phongsopitanun W."/>
            <person name="Tanasupawat S."/>
        </authorList>
    </citation>
    <scope>NUCLEOTIDE SEQUENCE [LARGE SCALE GENOMIC DNA]</scope>
    <source>
        <strain evidence="6 7">Ptm05</strain>
    </source>
</reference>
<evidence type="ECO:0000256" key="4">
    <source>
        <dbReference type="SAM" id="MobiDB-lite"/>
    </source>
</evidence>
<dbReference type="Proteomes" id="UP001198565">
    <property type="component" value="Unassembled WGS sequence"/>
</dbReference>
<dbReference type="Pfam" id="PF08241">
    <property type="entry name" value="Methyltransf_11"/>
    <property type="match status" value="1"/>
</dbReference>
<dbReference type="GO" id="GO:0008168">
    <property type="term" value="F:methyltransferase activity"/>
    <property type="evidence" value="ECO:0007669"/>
    <property type="project" value="UniProtKB-KW"/>
</dbReference>
<proteinExistence type="inferred from homology"/>
<keyword evidence="7" id="KW-1185">Reference proteome</keyword>
<evidence type="ECO:0000313" key="6">
    <source>
        <dbReference type="EMBL" id="MBY8884093.1"/>
    </source>
</evidence>
<sequence length="268" mass="29441">MGAEDETHRLRAGSFGTVAEEYGRLRPAPCDEAVEWLVPKDRRTVLDLAAGAGTLTALLAERVPEVVAVEPDDRMRAVLAARRPDVRALRGTAESIPLTDGRVDAVVVSSAWHWFDAPRAVTEIARVLRPGGTLGVVWNGMDSSVPWVAEWQAGMRSGRPGNSGNSDARPQEQGRRFVARGERLREDIASGGPLFGEVEQATFSCVRSATPADVAALLGTYSRVILLPEEERRQLIAQAEELLRERLPEGEETLRVPFRSLCWRVTRL</sequence>
<dbReference type="SUPFAM" id="SSF53335">
    <property type="entry name" value="S-adenosyl-L-methionine-dependent methyltransferases"/>
    <property type="match status" value="1"/>
</dbReference>
<dbReference type="RefSeq" id="WP_222974045.1">
    <property type="nucleotide sequence ID" value="NZ_JAINVZ010000002.1"/>
</dbReference>
<dbReference type="PANTHER" id="PTHR44942:SF4">
    <property type="entry name" value="METHYLTRANSFERASE TYPE 11 DOMAIN-CONTAINING PROTEIN"/>
    <property type="match status" value="1"/>
</dbReference>
<comment type="caution">
    <text evidence="6">The sequence shown here is derived from an EMBL/GenBank/DDBJ whole genome shotgun (WGS) entry which is preliminary data.</text>
</comment>
<evidence type="ECO:0000256" key="3">
    <source>
        <dbReference type="ARBA" id="ARBA00022679"/>
    </source>
</evidence>
<dbReference type="PANTHER" id="PTHR44942">
    <property type="entry name" value="METHYLTRANSF_11 DOMAIN-CONTAINING PROTEIN"/>
    <property type="match status" value="1"/>
</dbReference>
<keyword evidence="2 6" id="KW-0489">Methyltransferase</keyword>
<evidence type="ECO:0000256" key="1">
    <source>
        <dbReference type="ARBA" id="ARBA00008361"/>
    </source>
</evidence>
<keyword evidence="3" id="KW-0808">Transferase</keyword>
<name>A0ABS7QLN2_9ACTN</name>
<evidence type="ECO:0000313" key="7">
    <source>
        <dbReference type="Proteomes" id="UP001198565"/>
    </source>
</evidence>